<dbReference type="Pfam" id="PF19192">
    <property type="entry name" value="Response_reg_2"/>
    <property type="match status" value="1"/>
</dbReference>
<dbReference type="AlphaFoldDB" id="A0A1G7BUG9"/>
<proteinExistence type="predicted"/>
<gene>
    <name evidence="2" type="ORF">SAMN05421636_104302</name>
</gene>
<protein>
    <recommendedName>
        <fullName evidence="1">Response receiver domain-containing protein</fullName>
    </recommendedName>
</protein>
<dbReference type="Proteomes" id="UP000199109">
    <property type="component" value="Unassembled WGS sequence"/>
</dbReference>
<dbReference type="EMBL" id="FNAO01000004">
    <property type="protein sequence ID" value="SDE30719.1"/>
    <property type="molecule type" value="Genomic_DNA"/>
</dbReference>
<sequence length="515" mass="58754">MTLLQKTKEIISDSIKSVIFIDEKGLESYQETSSSTVLEESLSKSLYKNFKKKGVSLTTHKFSPNDLKDDGIKEYLLKRRDLVLLDWRLDGDSSGELYSLEILSEIVKSQHLHFCSIYTTEPKVINIINNIRSYFTGYNIEYYDKIIEDLSAYEESFGSQPFTEITYDVKHNGRLFNQFGNIDTDLPTTITESTGLSFAEALVQVKHALSGFHKSSKTNPVPAVIDHTNKTLVINNTIITIIPKTENSATKILAKLSKQVKNSKSCYSQILGLDMQNSLLNEAAFIDENLLSTTLDTLMYHRKQLEESNLDNDFPNFIKSVMYENIKLSIQKNSFKSLEKSFLDKITKSKPKTSDSEIAKLNTFYNGSILTKKATLGFGDLLIDSAKNEYYLCITALCDCLFPDKIKNNFYFVKGKKVSNFKKEIKEGDSGFKSFINHETCIVWANEGEYIKPFQIHVHSSKYNNGKIEMKLINENELLTLELEYKFTLKTSYTQRIANHSFSYPIRVGVDFVKG</sequence>
<evidence type="ECO:0000313" key="3">
    <source>
        <dbReference type="Proteomes" id="UP000199109"/>
    </source>
</evidence>
<evidence type="ECO:0000313" key="2">
    <source>
        <dbReference type="EMBL" id="SDE30719.1"/>
    </source>
</evidence>
<evidence type="ECO:0000259" key="1">
    <source>
        <dbReference type="Pfam" id="PF19192"/>
    </source>
</evidence>
<dbReference type="InterPro" id="IPR043834">
    <property type="entry name" value="REC"/>
</dbReference>
<feature type="domain" description="Response receiver" evidence="1">
    <location>
        <begin position="14"/>
        <end position="170"/>
    </location>
</feature>
<accession>A0A1G7BUG9</accession>
<name>A0A1G7BUG9_9FLAO</name>
<dbReference type="STRING" id="641691.SAMN05421636_104302"/>
<organism evidence="2 3">
    <name type="scientific">Pricia antarctica</name>
    <dbReference type="NCBI Taxonomy" id="641691"/>
    <lineage>
        <taxon>Bacteria</taxon>
        <taxon>Pseudomonadati</taxon>
        <taxon>Bacteroidota</taxon>
        <taxon>Flavobacteriia</taxon>
        <taxon>Flavobacteriales</taxon>
        <taxon>Flavobacteriaceae</taxon>
        <taxon>Pricia</taxon>
    </lineage>
</organism>
<dbReference type="RefSeq" id="WP_091867904.1">
    <property type="nucleotide sequence ID" value="NZ_FNAO01000004.1"/>
</dbReference>
<reference evidence="2 3" key="1">
    <citation type="submission" date="2016-10" db="EMBL/GenBank/DDBJ databases">
        <authorList>
            <person name="de Groot N.N."/>
        </authorList>
    </citation>
    <scope>NUCLEOTIDE SEQUENCE [LARGE SCALE GENOMIC DNA]</scope>
    <source>
        <strain evidence="2 3">DSM 23421</strain>
    </source>
</reference>
<dbReference type="OrthoDB" id="1100503at2"/>
<keyword evidence="3" id="KW-1185">Reference proteome</keyword>